<dbReference type="Proteomes" id="UP000054383">
    <property type="component" value="Unassembled WGS sequence"/>
</dbReference>
<reference evidence="1 2" key="1">
    <citation type="submission" date="2015-04" db="EMBL/GenBank/DDBJ databases">
        <authorList>
            <person name="Syromyatnikov M.Y."/>
            <person name="Popov V.N."/>
        </authorList>
    </citation>
    <scope>NUCLEOTIDE SEQUENCE [LARGE SCALE GENOMIC DNA]</scope>
    <source>
        <strain evidence="1">WF-38-12</strain>
    </source>
</reference>
<gene>
    <name evidence="1" type="ORF">PISL3812_05098</name>
</gene>
<evidence type="ECO:0000313" key="1">
    <source>
        <dbReference type="EMBL" id="CRG88071.1"/>
    </source>
</evidence>
<keyword evidence="2" id="KW-1185">Reference proteome</keyword>
<evidence type="ECO:0000313" key="2">
    <source>
        <dbReference type="Proteomes" id="UP000054383"/>
    </source>
</evidence>
<name>A0A0U1LZD7_TALIS</name>
<accession>A0A0U1LZD7</accession>
<protein>
    <submittedName>
        <fullName evidence="1">Uncharacterized protein</fullName>
    </submittedName>
</protein>
<organism evidence="1 2">
    <name type="scientific">Talaromyces islandicus</name>
    <name type="common">Penicillium islandicum</name>
    <dbReference type="NCBI Taxonomy" id="28573"/>
    <lineage>
        <taxon>Eukaryota</taxon>
        <taxon>Fungi</taxon>
        <taxon>Dikarya</taxon>
        <taxon>Ascomycota</taxon>
        <taxon>Pezizomycotina</taxon>
        <taxon>Eurotiomycetes</taxon>
        <taxon>Eurotiomycetidae</taxon>
        <taxon>Eurotiales</taxon>
        <taxon>Trichocomaceae</taxon>
        <taxon>Talaromyces</taxon>
        <taxon>Talaromyces sect. Islandici</taxon>
    </lineage>
</organism>
<dbReference type="EMBL" id="CVMT01000004">
    <property type="protein sequence ID" value="CRG88071.1"/>
    <property type="molecule type" value="Genomic_DNA"/>
</dbReference>
<dbReference type="AlphaFoldDB" id="A0A0U1LZD7"/>
<sequence length="204" mass="23359">MEQRTIAKYLEKAALKVFIRDNVVEANNPLQAPIDNMILNICHCYFDPHKFIIESQPYPGDPTSVKGLKKGDKLKSNVTVSVLHVKVQKAFVIEAKRYPKPQDKLAGNWADNNNNWEPHLEQLDDYMTKARNHDRYSGTMYGMLVVGDRVRFYEKKNEPTATLAPCSIRTMRRQNVFSIADANDSLAIEDVLITIREKLLSHAK</sequence>
<dbReference type="OrthoDB" id="5315444at2759"/>
<proteinExistence type="predicted"/>